<dbReference type="PANTHER" id="PTHR11647">
    <property type="entry name" value="HYDRANTOINASE/DIHYDROPYRIMIDINASE FAMILY MEMBER"/>
    <property type="match status" value="1"/>
</dbReference>
<dbReference type="Gene3D" id="3.30.1490.130">
    <property type="entry name" value="D-aminoacylase. Domain 3"/>
    <property type="match status" value="1"/>
</dbReference>
<dbReference type="SUPFAM" id="SSF51338">
    <property type="entry name" value="Composite domain of metallo-dependent hydrolases"/>
    <property type="match status" value="1"/>
</dbReference>
<dbReference type="EMBL" id="JBHMBC010000002">
    <property type="protein sequence ID" value="MFB9817931.1"/>
    <property type="molecule type" value="Genomic_DNA"/>
</dbReference>
<evidence type="ECO:0000259" key="1">
    <source>
        <dbReference type="Pfam" id="PF07969"/>
    </source>
</evidence>
<dbReference type="InterPro" id="IPR023100">
    <property type="entry name" value="D-aminoacylase_insert_dom_sf"/>
</dbReference>
<comment type="caution">
    <text evidence="2">The sequence shown here is derived from an EMBL/GenBank/DDBJ whole genome shotgun (WGS) entry which is preliminary data.</text>
</comment>
<dbReference type="SUPFAM" id="SSF51556">
    <property type="entry name" value="Metallo-dependent hydrolases"/>
    <property type="match status" value="1"/>
</dbReference>
<evidence type="ECO:0000313" key="2">
    <source>
        <dbReference type="EMBL" id="MFB9817931.1"/>
    </source>
</evidence>
<dbReference type="CDD" id="cd01297">
    <property type="entry name" value="D-aminoacylase"/>
    <property type="match status" value="1"/>
</dbReference>
<name>A0ABV5XT64_ARTRM</name>
<dbReference type="Gene3D" id="2.30.40.10">
    <property type="entry name" value="Urease, subunit C, domain 1"/>
    <property type="match status" value="1"/>
</dbReference>
<keyword evidence="3" id="KW-1185">Reference proteome</keyword>
<accession>A0ABV5XT64</accession>
<dbReference type="InterPro" id="IPR050378">
    <property type="entry name" value="Metallo-dep_Hydrolases_sf"/>
</dbReference>
<dbReference type="Gene3D" id="3.20.20.140">
    <property type="entry name" value="Metal-dependent hydrolases"/>
    <property type="match status" value="1"/>
</dbReference>
<dbReference type="Pfam" id="PF07969">
    <property type="entry name" value="Amidohydro_3"/>
    <property type="match status" value="1"/>
</dbReference>
<organism evidence="2 3">
    <name type="scientific">Arthrobacter ramosus</name>
    <dbReference type="NCBI Taxonomy" id="1672"/>
    <lineage>
        <taxon>Bacteria</taxon>
        <taxon>Bacillati</taxon>
        <taxon>Actinomycetota</taxon>
        <taxon>Actinomycetes</taxon>
        <taxon>Micrococcales</taxon>
        <taxon>Micrococcaceae</taxon>
        <taxon>Arthrobacter</taxon>
    </lineage>
</organism>
<dbReference type="InterPro" id="IPR011059">
    <property type="entry name" value="Metal-dep_hydrolase_composite"/>
</dbReference>
<sequence length="537" mass="56459">MPDIVFRGASVVDGTGAAAFTADVSVVDGRIDAVGSVTGGAAVSVDARGMVLSPGFIDLHTHTDFALPSYPRAASMTLQGVTTHLTGNCGFSPFPVVEEHADMLREYSGFLDAGLPWGSWSSAAEYLELLDGLPLAANVACLVGHGTVRMAVMGFDTGAPDASQLKAMQAFVAEGMQAGGFGVSTGLTYAPASAAAVEELVAVAEAVAPYGGFYATHIRSEATTLLEAVAEALDVGRRAHVPVQLSHHKIMGRDNWPKLAASLALIESARAGGLDVMLDQYPYTAGSTTLAVILPRWALVGGVPAMQQRLASPEQRAAIREVIAAQRPEDLIAGLRVFEPDSVVIAEVPEGPLAQYIGLTLTEVAGRRNQEPVDTVLDMLAAAGGDILTVVHGQSEENLRTIMANEFTAIASDGWTLSPEAGGRPHPRNYGTYSRILGRYVREEQVLGLEDAVRKMTSLPASRLGLSDRGVIRAGAAADLVLFDPATVSDRADFDRPHQFSTGVRTVVVNGRIVVCDGEDTGAEAGTVFRKNDRSRA</sequence>
<dbReference type="InterPro" id="IPR013108">
    <property type="entry name" value="Amidohydro_3"/>
</dbReference>
<evidence type="ECO:0000313" key="3">
    <source>
        <dbReference type="Proteomes" id="UP001589702"/>
    </source>
</evidence>
<dbReference type="InterPro" id="IPR032466">
    <property type="entry name" value="Metal_Hydrolase"/>
</dbReference>
<dbReference type="PANTHER" id="PTHR11647:SF1">
    <property type="entry name" value="COLLAPSIN RESPONSE MEDIATOR PROTEIN"/>
    <property type="match status" value="1"/>
</dbReference>
<proteinExistence type="predicted"/>
<protein>
    <submittedName>
        <fullName evidence="2">Amidohydrolase family protein</fullName>
    </submittedName>
</protein>
<reference evidence="2 3" key="1">
    <citation type="submission" date="2024-09" db="EMBL/GenBank/DDBJ databases">
        <authorList>
            <person name="Sun Q."/>
            <person name="Mori K."/>
        </authorList>
    </citation>
    <scope>NUCLEOTIDE SEQUENCE [LARGE SCALE GENOMIC DNA]</scope>
    <source>
        <strain evidence="2 3">JCM 1334</strain>
    </source>
</reference>
<dbReference type="Proteomes" id="UP001589702">
    <property type="component" value="Unassembled WGS sequence"/>
</dbReference>
<dbReference type="RefSeq" id="WP_234753473.1">
    <property type="nucleotide sequence ID" value="NZ_BAAAWN010000001.1"/>
</dbReference>
<feature type="domain" description="Amidohydrolase 3" evidence="1">
    <location>
        <begin position="45"/>
        <end position="515"/>
    </location>
</feature>
<gene>
    <name evidence="2" type="ORF">ACFFP1_00275</name>
</gene>